<gene>
    <name evidence="1" type="ORF">HXL68_05425</name>
</gene>
<comment type="caution">
    <text evidence="1">The sequence shown here is derived from an EMBL/GenBank/DDBJ whole genome shotgun (WGS) entry which is preliminary data.</text>
</comment>
<dbReference type="EMBL" id="JABZMI010000072">
    <property type="protein sequence ID" value="MBF1164462.1"/>
    <property type="molecule type" value="Genomic_DNA"/>
</dbReference>
<dbReference type="NCBIfam" id="TIGR04111">
    <property type="entry name" value="BcepMu_gp16"/>
    <property type="match status" value="1"/>
</dbReference>
<evidence type="ECO:0000313" key="1">
    <source>
        <dbReference type="EMBL" id="MBF1164462.1"/>
    </source>
</evidence>
<dbReference type="InterPro" id="IPR026365">
    <property type="entry name" value="BcepMu_gp16"/>
</dbReference>
<dbReference type="Proteomes" id="UP000718593">
    <property type="component" value="Unassembled WGS sequence"/>
</dbReference>
<keyword evidence="1" id="KW-0238">DNA-binding</keyword>
<protein>
    <submittedName>
        <fullName evidence="1">DNA-binding protein</fullName>
    </submittedName>
</protein>
<reference evidence="1" key="1">
    <citation type="submission" date="2020-04" db="EMBL/GenBank/DDBJ databases">
        <title>Deep metagenomics examines the oral microbiome during advanced dental caries in children, revealing novel taxa and co-occurrences with host molecules.</title>
        <authorList>
            <person name="Baker J.L."/>
            <person name="Morton J.T."/>
            <person name="Dinis M."/>
            <person name="Alvarez R."/>
            <person name="Tran N.C."/>
            <person name="Knight R."/>
            <person name="Edlund A."/>
        </authorList>
    </citation>
    <scope>NUCLEOTIDE SEQUENCE</scope>
    <source>
        <strain evidence="1">JCVI_32_bin.24</strain>
    </source>
</reference>
<proteinExistence type="predicted"/>
<name>A0A930G129_9RHOO</name>
<sequence>MDARKQRSAEVKQRLREQGYPTLTAWAKANGYEYRDVSEVVRGIRFGLYGKGREIAKKLGIPVQD</sequence>
<organism evidence="1 2">
    <name type="scientific">Dechloromonas agitata</name>
    <dbReference type="NCBI Taxonomy" id="73030"/>
    <lineage>
        <taxon>Bacteria</taxon>
        <taxon>Pseudomonadati</taxon>
        <taxon>Pseudomonadota</taxon>
        <taxon>Betaproteobacteria</taxon>
        <taxon>Rhodocyclales</taxon>
        <taxon>Azonexaceae</taxon>
        <taxon>Dechloromonas</taxon>
    </lineage>
</organism>
<accession>A0A930G129</accession>
<dbReference type="AlphaFoldDB" id="A0A930G129"/>
<dbReference type="GO" id="GO:0003677">
    <property type="term" value="F:DNA binding"/>
    <property type="evidence" value="ECO:0007669"/>
    <property type="project" value="UniProtKB-KW"/>
</dbReference>
<evidence type="ECO:0000313" key="2">
    <source>
        <dbReference type="Proteomes" id="UP000718593"/>
    </source>
</evidence>